<keyword evidence="3" id="KW-1185">Reference proteome</keyword>
<accession>A0ABQ8QDQ9</accession>
<name>A0ABQ8QDQ9_9AGAR</name>
<feature type="region of interest" description="Disordered" evidence="1">
    <location>
        <begin position="78"/>
        <end position="196"/>
    </location>
</feature>
<proteinExistence type="predicted"/>
<sequence>MAMFLLSYLPRAPRNGLLDEHSSEPRKMYISNPIKLDPHQQAALAAELAASELLMRQFLGGGSVQKNHNYLMEEQQRSAFVPSSPADMQHRSRKSKALVSAQHSLPPPPTTHVIYSSAMPSMPVDTGYHNHHHHHQYAQHHGYLRSEPRRRQTSDSSSSSSSSLTPSPTSSTFDANESPSRMPYYQPQHSSDVVGGHRMTAKGVNLKGRAMALFRGH</sequence>
<protein>
    <submittedName>
        <fullName evidence="2">Uncharacterized protein</fullName>
    </submittedName>
</protein>
<dbReference type="Proteomes" id="UP001163828">
    <property type="component" value="Unassembled WGS sequence"/>
</dbReference>
<dbReference type="EMBL" id="MU790607">
    <property type="protein sequence ID" value="KAJ3996603.1"/>
    <property type="molecule type" value="Genomic_DNA"/>
</dbReference>
<feature type="compositionally biased region" description="Low complexity" evidence="1">
    <location>
        <begin position="154"/>
        <end position="172"/>
    </location>
</feature>
<gene>
    <name evidence="2" type="ORF">F5050DRAFT_74896</name>
</gene>
<evidence type="ECO:0000313" key="2">
    <source>
        <dbReference type="EMBL" id="KAJ3996603.1"/>
    </source>
</evidence>
<evidence type="ECO:0000313" key="3">
    <source>
        <dbReference type="Proteomes" id="UP001163828"/>
    </source>
</evidence>
<comment type="caution">
    <text evidence="2">The sequence shown here is derived from an EMBL/GenBank/DDBJ whole genome shotgun (WGS) entry which is preliminary data.</text>
</comment>
<organism evidence="2 3">
    <name type="scientific">Lentinula boryana</name>
    <dbReference type="NCBI Taxonomy" id="40481"/>
    <lineage>
        <taxon>Eukaryota</taxon>
        <taxon>Fungi</taxon>
        <taxon>Dikarya</taxon>
        <taxon>Basidiomycota</taxon>
        <taxon>Agaricomycotina</taxon>
        <taxon>Agaricomycetes</taxon>
        <taxon>Agaricomycetidae</taxon>
        <taxon>Agaricales</taxon>
        <taxon>Marasmiineae</taxon>
        <taxon>Omphalotaceae</taxon>
        <taxon>Lentinula</taxon>
    </lineage>
</organism>
<feature type="compositionally biased region" description="Basic residues" evidence="1">
    <location>
        <begin position="129"/>
        <end position="138"/>
    </location>
</feature>
<feature type="compositionally biased region" description="Basic and acidic residues" evidence="1">
    <location>
        <begin position="144"/>
        <end position="153"/>
    </location>
</feature>
<evidence type="ECO:0000256" key="1">
    <source>
        <dbReference type="SAM" id="MobiDB-lite"/>
    </source>
</evidence>
<reference evidence="2" key="1">
    <citation type="submission" date="2022-08" db="EMBL/GenBank/DDBJ databases">
        <authorList>
            <consortium name="DOE Joint Genome Institute"/>
            <person name="Min B."/>
            <person name="Riley R."/>
            <person name="Sierra-Patev S."/>
            <person name="Naranjo-Ortiz M."/>
            <person name="Looney B."/>
            <person name="Konkel Z."/>
            <person name="Slot J.C."/>
            <person name="Sakamoto Y."/>
            <person name="Steenwyk J.L."/>
            <person name="Rokas A."/>
            <person name="Carro J."/>
            <person name="Camarero S."/>
            <person name="Ferreira P."/>
            <person name="Molpeceres G."/>
            <person name="Ruiz-Duenas F.J."/>
            <person name="Serrano A."/>
            <person name="Henrissat B."/>
            <person name="Drula E."/>
            <person name="Hughes K.W."/>
            <person name="Mata J.L."/>
            <person name="Ishikawa N.K."/>
            <person name="Vargas-Isla R."/>
            <person name="Ushijima S."/>
            <person name="Smith C.A."/>
            <person name="Ahrendt S."/>
            <person name="Andreopoulos W."/>
            <person name="He G."/>
            <person name="Labutti K."/>
            <person name="Lipzen A."/>
            <person name="Ng V."/>
            <person name="Sandor L."/>
            <person name="Barry K."/>
            <person name="Martinez A.T."/>
            <person name="Xiao Y."/>
            <person name="Gibbons J.G."/>
            <person name="Terashima K."/>
            <person name="Hibbett D.S."/>
            <person name="Grigoriev I.V."/>
        </authorList>
    </citation>
    <scope>NUCLEOTIDE SEQUENCE</scope>
    <source>
        <strain evidence="2">TFB10827</strain>
    </source>
</reference>